<evidence type="ECO:0000313" key="4">
    <source>
        <dbReference type="Proteomes" id="UP000005709"/>
    </source>
</evidence>
<evidence type="ECO:0000256" key="1">
    <source>
        <dbReference type="ARBA" id="ARBA00022801"/>
    </source>
</evidence>
<dbReference type="CDD" id="cd07573">
    <property type="entry name" value="CPA"/>
    <property type="match status" value="1"/>
</dbReference>
<dbReference type="InterPro" id="IPR003010">
    <property type="entry name" value="C-N_Hydrolase"/>
</dbReference>
<dbReference type="Proteomes" id="UP000005709">
    <property type="component" value="Unassembled WGS sequence"/>
</dbReference>
<dbReference type="Gene3D" id="3.60.110.10">
    <property type="entry name" value="Carbon-nitrogen hydrolase"/>
    <property type="match status" value="2"/>
</dbReference>
<dbReference type="SUPFAM" id="SSF56317">
    <property type="entry name" value="Carbon-nitrogen hydrolase"/>
    <property type="match status" value="2"/>
</dbReference>
<dbReference type="FunFam" id="3.60.110.10:FF:000010">
    <property type="entry name" value="Carbon-nitrogen hydrolase"/>
    <property type="match status" value="1"/>
</dbReference>
<keyword evidence="1 3" id="KW-0378">Hydrolase</keyword>
<dbReference type="eggNOG" id="COG0388">
    <property type="taxonomic scope" value="Bacteria"/>
</dbReference>
<dbReference type="GO" id="GO:0033388">
    <property type="term" value="P:putrescine biosynthetic process from arginine"/>
    <property type="evidence" value="ECO:0007669"/>
    <property type="project" value="TreeGrafter"/>
</dbReference>
<name>C8PEB1_9BACT</name>
<protein>
    <submittedName>
        <fullName evidence="3">Hydrolase, carbon-nitrogen family</fullName>
        <ecNumber evidence="3">3.5.1.53</ecNumber>
    </submittedName>
</protein>
<dbReference type="EMBL" id="ACYG01000005">
    <property type="protein sequence ID" value="EEV18984.1"/>
    <property type="molecule type" value="Genomic_DNA"/>
</dbReference>
<dbReference type="STRING" id="824.CGRAC_1394"/>
<dbReference type="PANTHER" id="PTHR43674:SF2">
    <property type="entry name" value="BETA-UREIDOPROPIONASE"/>
    <property type="match status" value="1"/>
</dbReference>
<accession>C8PEB1</accession>
<evidence type="ECO:0000259" key="2">
    <source>
        <dbReference type="PROSITE" id="PS50263"/>
    </source>
</evidence>
<dbReference type="EC" id="3.5.1.53" evidence="3"/>
<dbReference type="InterPro" id="IPR036526">
    <property type="entry name" value="C-N_Hydrolase_sf"/>
</dbReference>
<dbReference type="AlphaFoldDB" id="C8PEB1"/>
<evidence type="ECO:0000313" key="3">
    <source>
        <dbReference type="EMBL" id="EEV18984.1"/>
    </source>
</evidence>
<keyword evidence="4" id="KW-1185">Reference proteome</keyword>
<proteinExistence type="predicted"/>
<organism evidence="3 4">
    <name type="scientific">Campylobacter gracilis RM3268</name>
    <dbReference type="NCBI Taxonomy" id="553220"/>
    <lineage>
        <taxon>Bacteria</taxon>
        <taxon>Pseudomonadati</taxon>
        <taxon>Campylobacterota</taxon>
        <taxon>Epsilonproteobacteria</taxon>
        <taxon>Campylobacterales</taxon>
        <taxon>Campylobacteraceae</taxon>
        <taxon>Campylobacter</taxon>
    </lineage>
</organism>
<sequence length="416" mass="45981">MKILKVGLISHKFEGTKARTITHSIELIARAAAKGAQLIVLQELHQTHYFCQRENTENFDYAQDFDRDLRLWSEVAKRFGVVLVSSLFERRAAGLYHNTAVVFERDGTIAGKYRKMHIPDDPQFYEKFYFTPGDLGFEPIDTSVGRLGVLVCWDQWYPEAARAMALRGAELLIYPTAIGWFDGDGEDEKARQLEAWVAVQRGHAVANSLPVIAVNRVGFESASLSEVSPDEILSGRNKISPASGGFLRASDGGAARDKISTVRDEILRIQGGRDGVAHAVDTGGAGGMSLAASGRGAQGEILCASNLDCGSLTCGEAAQKSLKISIDVKFNGETFEVLPSKQRVDGLGSEDGIRFWGNSFVFGAQGEQLFRANSTDEVCEVVTIDMQRCENVRRWWPFLRDRRVEEYGILTKRYGL</sequence>
<gene>
    <name evidence="3" type="ORF">CAMGR0001_2464</name>
</gene>
<dbReference type="PANTHER" id="PTHR43674">
    <property type="entry name" value="NITRILASE C965.09-RELATED"/>
    <property type="match status" value="1"/>
</dbReference>
<dbReference type="Pfam" id="PF00795">
    <property type="entry name" value="CN_hydrolase"/>
    <property type="match status" value="1"/>
</dbReference>
<feature type="domain" description="CN hydrolase" evidence="2">
    <location>
        <begin position="1"/>
        <end position="261"/>
    </location>
</feature>
<comment type="caution">
    <text evidence="3">The sequence shown here is derived from an EMBL/GenBank/DDBJ whole genome shotgun (WGS) entry which is preliminary data.</text>
</comment>
<dbReference type="PROSITE" id="PS50263">
    <property type="entry name" value="CN_HYDROLASE"/>
    <property type="match status" value="1"/>
</dbReference>
<reference evidence="3 4" key="1">
    <citation type="submission" date="2009-07" db="EMBL/GenBank/DDBJ databases">
        <authorList>
            <person name="Madupu R."/>
            <person name="Sebastian Y."/>
            <person name="Durkin A.S."/>
            <person name="Torralba M."/>
            <person name="Methe B."/>
            <person name="Sutton G.G."/>
            <person name="Strausberg R.L."/>
            <person name="Nelson K.E."/>
        </authorList>
    </citation>
    <scope>NUCLEOTIDE SEQUENCE [LARGE SCALE GENOMIC DNA]</scope>
    <source>
        <strain evidence="3 4">RM3268</strain>
    </source>
</reference>
<dbReference type="GO" id="GO:0050126">
    <property type="term" value="F:N-carbamoylputrescine amidase activity"/>
    <property type="evidence" value="ECO:0007669"/>
    <property type="project" value="UniProtKB-EC"/>
</dbReference>
<dbReference type="InterPro" id="IPR050345">
    <property type="entry name" value="Aliph_Amidase/BUP"/>
</dbReference>